<dbReference type="Proteomes" id="UP001454036">
    <property type="component" value="Unassembled WGS sequence"/>
</dbReference>
<dbReference type="EMBL" id="BAABME010003905">
    <property type="protein sequence ID" value="GAA0160508.1"/>
    <property type="molecule type" value="Genomic_DNA"/>
</dbReference>
<gene>
    <name evidence="1" type="ORF">LIER_17049</name>
</gene>
<accession>A0AAV3QAA1</accession>
<sequence>MEHHVVRRMRTIFEHDLESFKWNLSRDLREEMKLKPPQDGPPPVFELDGDKLQLVASDHHVISMDADDGPKDHPKES</sequence>
<name>A0AAV3QAA1_LITER</name>
<dbReference type="AlphaFoldDB" id="A0AAV3QAA1"/>
<evidence type="ECO:0000313" key="1">
    <source>
        <dbReference type="EMBL" id="GAA0160508.1"/>
    </source>
</evidence>
<evidence type="ECO:0000313" key="2">
    <source>
        <dbReference type="Proteomes" id="UP001454036"/>
    </source>
</evidence>
<organism evidence="1 2">
    <name type="scientific">Lithospermum erythrorhizon</name>
    <name type="common">Purple gromwell</name>
    <name type="synonym">Lithospermum officinale var. erythrorhizon</name>
    <dbReference type="NCBI Taxonomy" id="34254"/>
    <lineage>
        <taxon>Eukaryota</taxon>
        <taxon>Viridiplantae</taxon>
        <taxon>Streptophyta</taxon>
        <taxon>Embryophyta</taxon>
        <taxon>Tracheophyta</taxon>
        <taxon>Spermatophyta</taxon>
        <taxon>Magnoliopsida</taxon>
        <taxon>eudicotyledons</taxon>
        <taxon>Gunneridae</taxon>
        <taxon>Pentapetalae</taxon>
        <taxon>asterids</taxon>
        <taxon>lamiids</taxon>
        <taxon>Boraginales</taxon>
        <taxon>Boraginaceae</taxon>
        <taxon>Boraginoideae</taxon>
        <taxon>Lithospermeae</taxon>
        <taxon>Lithospermum</taxon>
    </lineage>
</organism>
<keyword evidence="2" id="KW-1185">Reference proteome</keyword>
<protein>
    <submittedName>
        <fullName evidence="1">Uncharacterized protein</fullName>
    </submittedName>
</protein>
<comment type="caution">
    <text evidence="1">The sequence shown here is derived from an EMBL/GenBank/DDBJ whole genome shotgun (WGS) entry which is preliminary data.</text>
</comment>
<proteinExistence type="predicted"/>
<reference evidence="1 2" key="1">
    <citation type="submission" date="2024-01" db="EMBL/GenBank/DDBJ databases">
        <title>The complete chloroplast genome sequence of Lithospermum erythrorhizon: insights into the phylogenetic relationship among Boraginaceae species and the maternal lineages of purple gromwells.</title>
        <authorList>
            <person name="Okada T."/>
            <person name="Watanabe K."/>
        </authorList>
    </citation>
    <scope>NUCLEOTIDE SEQUENCE [LARGE SCALE GENOMIC DNA]</scope>
</reference>